<dbReference type="EMBL" id="CH476741">
    <property type="protein sequence ID" value="EIE87649.1"/>
    <property type="molecule type" value="Genomic_DNA"/>
</dbReference>
<reference evidence="1 2" key="1">
    <citation type="journal article" date="2009" name="PLoS Genet.">
        <title>Genomic analysis of the basal lineage fungus Rhizopus oryzae reveals a whole-genome duplication.</title>
        <authorList>
            <person name="Ma L.-J."/>
            <person name="Ibrahim A.S."/>
            <person name="Skory C."/>
            <person name="Grabherr M.G."/>
            <person name="Burger G."/>
            <person name="Butler M."/>
            <person name="Elias M."/>
            <person name="Idnurm A."/>
            <person name="Lang B.F."/>
            <person name="Sone T."/>
            <person name="Abe A."/>
            <person name="Calvo S.E."/>
            <person name="Corrochano L.M."/>
            <person name="Engels R."/>
            <person name="Fu J."/>
            <person name="Hansberg W."/>
            <person name="Kim J.-M."/>
            <person name="Kodira C.D."/>
            <person name="Koehrsen M.J."/>
            <person name="Liu B."/>
            <person name="Miranda-Saavedra D."/>
            <person name="O'Leary S."/>
            <person name="Ortiz-Castellanos L."/>
            <person name="Poulter R."/>
            <person name="Rodriguez-Romero J."/>
            <person name="Ruiz-Herrera J."/>
            <person name="Shen Y.-Q."/>
            <person name="Zeng Q."/>
            <person name="Galagan J."/>
            <person name="Birren B.W."/>
            <person name="Cuomo C.A."/>
            <person name="Wickes B.L."/>
        </authorList>
    </citation>
    <scope>NUCLEOTIDE SEQUENCE [LARGE SCALE GENOMIC DNA]</scope>
    <source>
        <strain evidence="2">RA 99-880 / ATCC MYA-4621 / FGSC 9543 / NRRL 43880</strain>
    </source>
</reference>
<dbReference type="VEuPathDB" id="FungiDB:RO3G_12360"/>
<evidence type="ECO:0000313" key="1">
    <source>
        <dbReference type="EMBL" id="EIE87649.1"/>
    </source>
</evidence>
<dbReference type="Proteomes" id="UP000009138">
    <property type="component" value="Unassembled WGS sequence"/>
</dbReference>
<protein>
    <submittedName>
        <fullName evidence="1">Uncharacterized protein</fullName>
    </submittedName>
</protein>
<proteinExistence type="predicted"/>
<name>I1CGR9_RHIO9</name>
<accession>I1CGR9</accession>
<evidence type="ECO:0000313" key="2">
    <source>
        <dbReference type="Proteomes" id="UP000009138"/>
    </source>
</evidence>
<keyword evidence="2" id="KW-1185">Reference proteome</keyword>
<dbReference type="AlphaFoldDB" id="I1CGR9"/>
<dbReference type="GeneID" id="93619325"/>
<dbReference type="InParanoid" id="I1CGR9"/>
<organism evidence="1 2">
    <name type="scientific">Rhizopus delemar (strain RA 99-880 / ATCC MYA-4621 / FGSC 9543 / NRRL 43880)</name>
    <name type="common">Mucormycosis agent</name>
    <name type="synonym">Rhizopus arrhizus var. delemar</name>
    <dbReference type="NCBI Taxonomy" id="246409"/>
    <lineage>
        <taxon>Eukaryota</taxon>
        <taxon>Fungi</taxon>
        <taxon>Fungi incertae sedis</taxon>
        <taxon>Mucoromycota</taxon>
        <taxon>Mucoromycotina</taxon>
        <taxon>Mucoromycetes</taxon>
        <taxon>Mucorales</taxon>
        <taxon>Mucorineae</taxon>
        <taxon>Rhizopodaceae</taxon>
        <taxon>Rhizopus</taxon>
    </lineage>
</organism>
<dbReference type="RefSeq" id="XP_067523045.1">
    <property type="nucleotide sequence ID" value="XM_067666944.1"/>
</dbReference>
<gene>
    <name evidence="1" type="ORF">RO3G_12360</name>
</gene>
<sequence length="114" mass="13110">MIGLIISLKVTGRSELYLNSGFILSRDTMFRMDSSITHYFDNAVGVFHIPHAPFFFSALDLLLQWCPLHYGISSISIGNSLSMTFPFNILQLYPKSFHKHPYQIMNTHDAWLKV</sequence>